<gene>
    <name evidence="1" type="ORF">H3V53_13885</name>
</gene>
<proteinExistence type="predicted"/>
<evidence type="ECO:0000313" key="1">
    <source>
        <dbReference type="EMBL" id="MEI5998255.1"/>
    </source>
</evidence>
<dbReference type="EMBL" id="JACFYJ010000019">
    <property type="protein sequence ID" value="MEI5998255.1"/>
    <property type="molecule type" value="Genomic_DNA"/>
</dbReference>
<protein>
    <submittedName>
        <fullName evidence="1">Uncharacterized protein</fullName>
    </submittedName>
</protein>
<comment type="caution">
    <text evidence="1">The sequence shown here is derived from an EMBL/GenBank/DDBJ whole genome shotgun (WGS) entry which is preliminary data.</text>
</comment>
<reference evidence="1 2" key="1">
    <citation type="journal article" date="2022" name="Arch. Microbiol.">
        <title>Paraburkholderia bengalensis sp. nov. isolated from roots of Oryza sativa, IR64.</title>
        <authorList>
            <person name="Nag P."/>
            <person name="Mondal N."/>
            <person name="Sarkar J."/>
            <person name="Das S."/>
        </authorList>
    </citation>
    <scope>NUCLEOTIDE SEQUENCE [LARGE SCALE GENOMIC DNA]</scope>
    <source>
        <strain evidence="1 2">IR64_4_BI</strain>
    </source>
</reference>
<sequence length="79" mass="8524">MRKVESLVQSGHLVAMSDTRFRAFSYTGKPFPHSDAYVANQKWLAQCARHADLLANHAAVADIVAASVRAMVLVGRAAA</sequence>
<accession>A0ABU8IRN1</accession>
<evidence type="ECO:0000313" key="2">
    <source>
        <dbReference type="Proteomes" id="UP001386437"/>
    </source>
</evidence>
<organism evidence="1 2">
    <name type="scientific">Paraburkholderia bengalensis</name>
    <dbReference type="NCBI Taxonomy" id="2747562"/>
    <lineage>
        <taxon>Bacteria</taxon>
        <taxon>Pseudomonadati</taxon>
        <taxon>Pseudomonadota</taxon>
        <taxon>Betaproteobacteria</taxon>
        <taxon>Burkholderiales</taxon>
        <taxon>Burkholderiaceae</taxon>
        <taxon>Paraburkholderia</taxon>
    </lineage>
</organism>
<keyword evidence="2" id="KW-1185">Reference proteome</keyword>
<dbReference type="Proteomes" id="UP001386437">
    <property type="component" value="Unassembled WGS sequence"/>
</dbReference>
<dbReference type="RefSeq" id="WP_336598436.1">
    <property type="nucleotide sequence ID" value="NZ_JACFYJ010000019.1"/>
</dbReference>
<name>A0ABU8IRN1_9BURK</name>